<keyword evidence="2" id="KW-1185">Reference proteome</keyword>
<dbReference type="InterPro" id="IPR014710">
    <property type="entry name" value="RmlC-like_jellyroll"/>
</dbReference>
<gene>
    <name evidence="1" type="ORF">LFA_2172</name>
</gene>
<dbReference type="InterPro" id="IPR011051">
    <property type="entry name" value="RmlC_Cupin_sf"/>
</dbReference>
<dbReference type="STRING" id="1212491.LFA_2172"/>
<evidence type="ECO:0000313" key="2">
    <source>
        <dbReference type="Proteomes" id="UP000032430"/>
    </source>
</evidence>
<protein>
    <submittedName>
        <fullName evidence="1">Putative Cysteine dioxygenase type I [cupin region]</fullName>
    </submittedName>
</protein>
<keyword evidence="1" id="KW-0560">Oxidoreductase</keyword>
<organism evidence="1 2">
    <name type="scientific">Legionella fallonii LLAP-10</name>
    <dbReference type="NCBI Taxonomy" id="1212491"/>
    <lineage>
        <taxon>Bacteria</taxon>
        <taxon>Pseudomonadati</taxon>
        <taxon>Pseudomonadota</taxon>
        <taxon>Gammaproteobacteria</taxon>
        <taxon>Legionellales</taxon>
        <taxon>Legionellaceae</taxon>
        <taxon>Legionella</taxon>
    </lineage>
</organism>
<dbReference type="Gene3D" id="2.60.120.10">
    <property type="entry name" value="Jelly Rolls"/>
    <property type="match status" value="1"/>
</dbReference>
<dbReference type="HOGENOM" id="CLU_118472_1_0_6"/>
<dbReference type="KEGG" id="lfa:LFA_2172"/>
<accession>A0A098G4Z2</accession>
<dbReference type="AlphaFoldDB" id="A0A098G4Z2"/>
<dbReference type="SUPFAM" id="SSF51182">
    <property type="entry name" value="RmlC-like cupins"/>
    <property type="match status" value="1"/>
</dbReference>
<sequence length="189" mass="21549">MTFSIPQGLKPFVAELQALDIKQYDDNTNIARVSALVAQWVKRQDWLEEKYFYVDPKAGFSSWLIHEEEDHSLAVNLVAWEPGREITPHEHKTWGVVGSVVGVEKNYLWIRIDDGSKPEYAEIKRQNAAIICPAGGIISFLPDEIHSVINESEKVAISLHVYGKNLNYTGRYQYDPINNTMQPFIVNFG</sequence>
<reference evidence="2" key="1">
    <citation type="submission" date="2014-09" db="EMBL/GenBank/DDBJ databases">
        <authorList>
            <person name="Gomez-Valero L."/>
        </authorList>
    </citation>
    <scope>NUCLEOTIDE SEQUENCE [LARGE SCALE GENOMIC DNA]</scope>
    <source>
        <strain evidence="2">ATCC700992</strain>
    </source>
</reference>
<dbReference type="OrthoDB" id="7059163at2"/>
<dbReference type="Proteomes" id="UP000032430">
    <property type="component" value="Chromosome I"/>
</dbReference>
<keyword evidence="1" id="KW-0223">Dioxygenase</keyword>
<proteinExistence type="predicted"/>
<dbReference type="RefSeq" id="WP_045096030.1">
    <property type="nucleotide sequence ID" value="NZ_LN614827.1"/>
</dbReference>
<name>A0A098G4Z2_9GAMM</name>
<evidence type="ECO:0000313" key="1">
    <source>
        <dbReference type="EMBL" id="CEG57553.1"/>
    </source>
</evidence>
<dbReference type="EMBL" id="LN614827">
    <property type="protein sequence ID" value="CEG57553.1"/>
    <property type="molecule type" value="Genomic_DNA"/>
</dbReference>
<dbReference type="GO" id="GO:0051213">
    <property type="term" value="F:dioxygenase activity"/>
    <property type="evidence" value="ECO:0007669"/>
    <property type="project" value="UniProtKB-KW"/>
</dbReference>